<dbReference type="Gene3D" id="1.20.1280.50">
    <property type="match status" value="1"/>
</dbReference>
<dbReference type="PANTHER" id="PTHR44259">
    <property type="entry name" value="OS07G0183000 PROTEIN-RELATED"/>
    <property type="match status" value="1"/>
</dbReference>
<reference evidence="4 5" key="1">
    <citation type="journal article" date="2023" name="G3 (Bethesda)">
        <title>A chromosome-length genome assembly and annotation of blackberry (Rubus argutus, cv. 'Hillquist').</title>
        <authorList>
            <person name="Bruna T."/>
            <person name="Aryal R."/>
            <person name="Dudchenko O."/>
            <person name="Sargent D.J."/>
            <person name="Mead D."/>
            <person name="Buti M."/>
            <person name="Cavallini A."/>
            <person name="Hytonen T."/>
            <person name="Andres J."/>
            <person name="Pham M."/>
            <person name="Weisz D."/>
            <person name="Mascagni F."/>
            <person name="Usai G."/>
            <person name="Natali L."/>
            <person name="Bassil N."/>
            <person name="Fernandez G.E."/>
            <person name="Lomsadze A."/>
            <person name="Armour M."/>
            <person name="Olukolu B."/>
            <person name="Poorten T."/>
            <person name="Britton C."/>
            <person name="Davik J."/>
            <person name="Ashrafi H."/>
            <person name="Aiden E.L."/>
            <person name="Borodovsky M."/>
            <person name="Worthington M."/>
        </authorList>
    </citation>
    <scope>NUCLEOTIDE SEQUENCE [LARGE SCALE GENOMIC DNA]</scope>
    <source>
        <strain evidence="4">PI 553951</strain>
    </source>
</reference>
<dbReference type="PANTHER" id="PTHR44259:SF114">
    <property type="entry name" value="OS06G0707300 PROTEIN"/>
    <property type="match status" value="1"/>
</dbReference>
<evidence type="ECO:0000256" key="1">
    <source>
        <dbReference type="SAM" id="MobiDB-lite"/>
    </source>
</evidence>
<dbReference type="Pfam" id="PF03478">
    <property type="entry name" value="Beta-prop_KIB1-4"/>
    <property type="match status" value="1"/>
</dbReference>
<feature type="domain" description="F-box" evidence="2">
    <location>
        <begin position="32"/>
        <end position="63"/>
    </location>
</feature>
<evidence type="ECO:0000259" key="3">
    <source>
        <dbReference type="Pfam" id="PF03478"/>
    </source>
</evidence>
<keyword evidence="5" id="KW-1185">Reference proteome</keyword>
<feature type="region of interest" description="Disordered" evidence="1">
    <location>
        <begin position="332"/>
        <end position="385"/>
    </location>
</feature>
<dbReference type="SUPFAM" id="SSF81383">
    <property type="entry name" value="F-box domain"/>
    <property type="match status" value="1"/>
</dbReference>
<feature type="domain" description="KIB1-4 beta-propeller" evidence="3">
    <location>
        <begin position="99"/>
        <end position="446"/>
    </location>
</feature>
<evidence type="ECO:0000259" key="2">
    <source>
        <dbReference type="Pfam" id="PF00646"/>
    </source>
</evidence>
<comment type="caution">
    <text evidence="4">The sequence shown here is derived from an EMBL/GenBank/DDBJ whole genome shotgun (WGS) entry which is preliminary data.</text>
</comment>
<sequence>MMMMMMETKQKKNPTCYNCNIGNECSCWQTPPQDILEKILQLVYLGDQIRLGLVCKFWRSIVLQRDMRGSPHEIPWLILPQAPNFKNKLSFLTFPEGKLSKGKVFKLNLPKPVKGGWIYGSSKGWLIIIKEKGLKSKMYLLNPISGTLHQLPPLKTIPYFKEFVKTREWELLGANGFCYNVALSTSDGINSSSHFTVAAVFEDKKTLGLCRPGDETWSVFPVLDINQDDCLLDILFSSSTLYALVRSEQTGRVVPTSTLNFAYHDGNLKLKLVYDKHERTNKISEYQGDSKIIPNATYRSKLLESTSKEVLLIHQMVDYVWKTENDCDAGLNIEDDEENIVGDEGDDENDGGGNSEDDERDNGDGEVEGNNEGNDSDDGDELDNENTNVCVRTRSFRTYKIDPYNNYDFDMTQCLGDQILFFGDDGSFAIPASDIKEVENNCIYFAINLFWYQNLERLLLKPYTSDELGICYLKGQKIERPFQGMEMSVFYQASWFTPSL</sequence>
<feature type="compositionally biased region" description="Acidic residues" evidence="1">
    <location>
        <begin position="333"/>
        <end position="384"/>
    </location>
</feature>
<accession>A0AAW1XZM2</accession>
<dbReference type="AlphaFoldDB" id="A0AAW1XZM2"/>
<organism evidence="4 5">
    <name type="scientific">Rubus argutus</name>
    <name type="common">Southern blackberry</name>
    <dbReference type="NCBI Taxonomy" id="59490"/>
    <lineage>
        <taxon>Eukaryota</taxon>
        <taxon>Viridiplantae</taxon>
        <taxon>Streptophyta</taxon>
        <taxon>Embryophyta</taxon>
        <taxon>Tracheophyta</taxon>
        <taxon>Spermatophyta</taxon>
        <taxon>Magnoliopsida</taxon>
        <taxon>eudicotyledons</taxon>
        <taxon>Gunneridae</taxon>
        <taxon>Pentapetalae</taxon>
        <taxon>rosids</taxon>
        <taxon>fabids</taxon>
        <taxon>Rosales</taxon>
        <taxon>Rosaceae</taxon>
        <taxon>Rosoideae</taxon>
        <taxon>Rosoideae incertae sedis</taxon>
        <taxon>Rubus</taxon>
    </lineage>
</organism>
<protein>
    <recommendedName>
        <fullName evidence="6">F-box domain-containing protein</fullName>
    </recommendedName>
</protein>
<dbReference type="CDD" id="cd09917">
    <property type="entry name" value="F-box_SF"/>
    <property type="match status" value="1"/>
</dbReference>
<proteinExistence type="predicted"/>
<dbReference type="EMBL" id="JBEDUW010000002">
    <property type="protein sequence ID" value="KAK9941916.1"/>
    <property type="molecule type" value="Genomic_DNA"/>
</dbReference>
<evidence type="ECO:0000313" key="4">
    <source>
        <dbReference type="EMBL" id="KAK9941916.1"/>
    </source>
</evidence>
<dbReference type="InterPro" id="IPR036047">
    <property type="entry name" value="F-box-like_dom_sf"/>
</dbReference>
<gene>
    <name evidence="4" type="ORF">M0R45_007607</name>
</gene>
<dbReference type="InterPro" id="IPR005174">
    <property type="entry name" value="KIB1-4_b-propeller"/>
</dbReference>
<evidence type="ECO:0008006" key="6">
    <source>
        <dbReference type="Google" id="ProtNLM"/>
    </source>
</evidence>
<evidence type="ECO:0000313" key="5">
    <source>
        <dbReference type="Proteomes" id="UP001457282"/>
    </source>
</evidence>
<dbReference type="Pfam" id="PF00646">
    <property type="entry name" value="F-box"/>
    <property type="match status" value="1"/>
</dbReference>
<dbReference type="InterPro" id="IPR001810">
    <property type="entry name" value="F-box_dom"/>
</dbReference>
<name>A0AAW1XZM2_RUBAR</name>
<dbReference type="InterPro" id="IPR050942">
    <property type="entry name" value="F-box_BR-signaling"/>
</dbReference>
<dbReference type="Proteomes" id="UP001457282">
    <property type="component" value="Unassembled WGS sequence"/>
</dbReference>